<dbReference type="Proteomes" id="UP000253426">
    <property type="component" value="Unassembled WGS sequence"/>
</dbReference>
<protein>
    <submittedName>
        <fullName evidence="1">Uncharacterized protein</fullName>
    </submittedName>
</protein>
<dbReference type="AlphaFoldDB" id="A0A366H6A1"/>
<dbReference type="EMBL" id="QNRR01000015">
    <property type="protein sequence ID" value="RBP36937.1"/>
    <property type="molecule type" value="Genomic_DNA"/>
</dbReference>
<proteinExistence type="predicted"/>
<name>A0A366H6A1_9BACT</name>
<comment type="caution">
    <text evidence="1">The sequence shown here is derived from an EMBL/GenBank/DDBJ whole genome shotgun (WGS) entry which is preliminary data.</text>
</comment>
<sequence length="193" mass="22051">MSRRSKLLIAALFLVLLGIPLGYVCYSWRVPDPLRFRIVAHEFERDLDFGGSWNWYYIEVRNTSAIPVYLYTGILYRDSATARTQGQHLSLLQEADYPKPAELYGPVRVPARGSWRGKAFLLRTEEGPPDLSAAHIVYYYDSHSRKATYELYHHLCELLPESMSEALHQGFNQSAQTAVESSFAKSVDTTPMQ</sequence>
<organism evidence="1 2">
    <name type="scientific">Roseimicrobium gellanilyticum</name>
    <dbReference type="NCBI Taxonomy" id="748857"/>
    <lineage>
        <taxon>Bacteria</taxon>
        <taxon>Pseudomonadati</taxon>
        <taxon>Verrucomicrobiota</taxon>
        <taxon>Verrucomicrobiia</taxon>
        <taxon>Verrucomicrobiales</taxon>
        <taxon>Verrucomicrobiaceae</taxon>
        <taxon>Roseimicrobium</taxon>
    </lineage>
</organism>
<evidence type="ECO:0000313" key="1">
    <source>
        <dbReference type="EMBL" id="RBP36937.1"/>
    </source>
</evidence>
<accession>A0A366H6A1</accession>
<reference evidence="1 2" key="1">
    <citation type="submission" date="2018-06" db="EMBL/GenBank/DDBJ databases">
        <title>Genomic Encyclopedia of Type Strains, Phase IV (KMG-IV): sequencing the most valuable type-strain genomes for metagenomic binning, comparative biology and taxonomic classification.</title>
        <authorList>
            <person name="Goeker M."/>
        </authorList>
    </citation>
    <scope>NUCLEOTIDE SEQUENCE [LARGE SCALE GENOMIC DNA]</scope>
    <source>
        <strain evidence="1 2">DSM 25532</strain>
    </source>
</reference>
<evidence type="ECO:0000313" key="2">
    <source>
        <dbReference type="Proteomes" id="UP000253426"/>
    </source>
</evidence>
<dbReference type="RefSeq" id="WP_113961714.1">
    <property type="nucleotide sequence ID" value="NZ_QNRR01000015.1"/>
</dbReference>
<gene>
    <name evidence="1" type="ORF">DES53_11578</name>
</gene>
<keyword evidence="2" id="KW-1185">Reference proteome</keyword>